<dbReference type="CDD" id="cd07067">
    <property type="entry name" value="HP_PGM_like"/>
    <property type="match status" value="1"/>
</dbReference>
<evidence type="ECO:0008006" key="4">
    <source>
        <dbReference type="Google" id="ProtNLM"/>
    </source>
</evidence>
<dbReference type="SMART" id="SM00855">
    <property type="entry name" value="PGAM"/>
    <property type="match status" value="1"/>
</dbReference>
<dbReference type="Proteomes" id="UP000751190">
    <property type="component" value="Unassembled WGS sequence"/>
</dbReference>
<feature type="binding site" evidence="1">
    <location>
        <position position="70"/>
    </location>
    <ligand>
        <name>substrate</name>
    </ligand>
</feature>
<sequence length="206" mass="22806">MWFVRHGEAEHNPFIVKGKKDGDEGLLRRGRSILDPSLTPTGREQAAELRRSLEASGARFDLVVTTPLSRAVETADLAFRGLADRFIVTPEATETAEERLGGPQRGVSTRALLGKFPFLREGWDLTAMREGDNWVLGSADVLGGAGYYHPLAVEARLEPLRHWLKGLPFERVVVVGHSNVFDRLLGLQMANCQLVEHDLDAPAETR</sequence>
<dbReference type="PANTHER" id="PTHR48100">
    <property type="entry name" value="BROAD-SPECIFICITY PHOSPHATASE YOR283W-RELATED"/>
    <property type="match status" value="1"/>
</dbReference>
<dbReference type="Gene3D" id="3.40.50.1240">
    <property type="entry name" value="Phosphoglycerate mutase-like"/>
    <property type="match status" value="1"/>
</dbReference>
<dbReference type="PANTHER" id="PTHR48100:SF1">
    <property type="entry name" value="HISTIDINE PHOSPHATASE FAMILY PROTEIN-RELATED"/>
    <property type="match status" value="1"/>
</dbReference>
<evidence type="ECO:0000313" key="3">
    <source>
        <dbReference type="Proteomes" id="UP000751190"/>
    </source>
</evidence>
<evidence type="ECO:0000313" key="2">
    <source>
        <dbReference type="EMBL" id="KAG8467677.1"/>
    </source>
</evidence>
<dbReference type="SUPFAM" id="SSF53254">
    <property type="entry name" value="Phosphoglycerate mutase-like"/>
    <property type="match status" value="1"/>
</dbReference>
<protein>
    <recommendedName>
        <fullName evidence="4">Histidine phosphatase family protein</fullName>
    </recommendedName>
</protein>
<proteinExistence type="predicted"/>
<evidence type="ECO:0000256" key="1">
    <source>
        <dbReference type="PIRSR" id="PIRSR613078-2"/>
    </source>
</evidence>
<dbReference type="GO" id="GO:0005737">
    <property type="term" value="C:cytoplasm"/>
    <property type="evidence" value="ECO:0007669"/>
    <property type="project" value="TreeGrafter"/>
</dbReference>
<reference evidence="2" key="1">
    <citation type="submission" date="2021-05" db="EMBL/GenBank/DDBJ databases">
        <title>The genome of the haptophyte Pavlova lutheri (Diacronema luteri, Pavlovales) - a model for lipid biosynthesis in eukaryotic algae.</title>
        <authorList>
            <person name="Hulatt C.J."/>
            <person name="Posewitz M.C."/>
        </authorList>
    </citation>
    <scope>NUCLEOTIDE SEQUENCE</scope>
    <source>
        <strain evidence="2">NIVA-4/92</strain>
    </source>
</reference>
<gene>
    <name evidence="2" type="ORF">KFE25_006729</name>
</gene>
<keyword evidence="3" id="KW-1185">Reference proteome</keyword>
<dbReference type="EMBL" id="JAGTXO010000005">
    <property type="protein sequence ID" value="KAG8467677.1"/>
    <property type="molecule type" value="Genomic_DNA"/>
</dbReference>
<dbReference type="OrthoDB" id="496981at2759"/>
<dbReference type="InterPro" id="IPR029033">
    <property type="entry name" value="His_PPase_superfam"/>
</dbReference>
<dbReference type="Pfam" id="PF00300">
    <property type="entry name" value="His_Phos_1"/>
    <property type="match status" value="1"/>
</dbReference>
<comment type="caution">
    <text evidence="2">The sequence shown here is derived from an EMBL/GenBank/DDBJ whole genome shotgun (WGS) entry which is preliminary data.</text>
</comment>
<dbReference type="InterPro" id="IPR013078">
    <property type="entry name" value="His_Pase_superF_clade-1"/>
</dbReference>
<dbReference type="AlphaFoldDB" id="A0A8J6CAI3"/>
<dbReference type="InterPro" id="IPR050275">
    <property type="entry name" value="PGM_Phosphatase"/>
</dbReference>
<accession>A0A8J6CAI3</accession>
<dbReference type="GO" id="GO:0016791">
    <property type="term" value="F:phosphatase activity"/>
    <property type="evidence" value="ECO:0007669"/>
    <property type="project" value="TreeGrafter"/>
</dbReference>
<name>A0A8J6CAI3_DIALT</name>
<organism evidence="2 3">
    <name type="scientific">Diacronema lutheri</name>
    <name type="common">Unicellular marine alga</name>
    <name type="synonym">Monochrysis lutheri</name>
    <dbReference type="NCBI Taxonomy" id="2081491"/>
    <lineage>
        <taxon>Eukaryota</taxon>
        <taxon>Haptista</taxon>
        <taxon>Haptophyta</taxon>
        <taxon>Pavlovophyceae</taxon>
        <taxon>Pavlovales</taxon>
        <taxon>Pavlovaceae</taxon>
        <taxon>Diacronema</taxon>
    </lineage>
</organism>